<keyword evidence="4 6" id="KW-0238">DNA-binding</keyword>
<dbReference type="PIRSF" id="PIRSF038953">
    <property type="entry name" value="SigI"/>
    <property type="match status" value="1"/>
</dbReference>
<dbReference type="RefSeq" id="WP_003330869.1">
    <property type="nucleotide sequence ID" value="NZ_JJRY01000001.1"/>
</dbReference>
<dbReference type="PANTHER" id="PTHR30385:SF6">
    <property type="entry name" value="RNA POLYMERASE SIGMA FACTOR SIGI"/>
    <property type="match status" value="1"/>
</dbReference>
<dbReference type="PANTHER" id="PTHR30385">
    <property type="entry name" value="SIGMA FACTOR F FLAGELLAR"/>
    <property type="match status" value="1"/>
</dbReference>
<dbReference type="SUPFAM" id="SSF88946">
    <property type="entry name" value="Sigma2 domain of RNA polymerase sigma factors"/>
    <property type="match status" value="1"/>
</dbReference>
<dbReference type="InterPro" id="IPR013325">
    <property type="entry name" value="RNA_pol_sigma_r2"/>
</dbReference>
<gene>
    <name evidence="6" type="primary">sigI</name>
    <name evidence="8" type="ORF">M670_00196</name>
</gene>
<comment type="similarity">
    <text evidence="6">Belongs to the sigma-70 factor family. SigI subfamily.</text>
</comment>
<evidence type="ECO:0000256" key="2">
    <source>
        <dbReference type="ARBA" id="ARBA00023015"/>
    </source>
</evidence>
<dbReference type="InterPro" id="IPR007627">
    <property type="entry name" value="RNA_pol_sigma70_r2"/>
</dbReference>
<sequence length="250" mass="29244">MRPLRIKSWFKNKLSKSDGEIENLVLKAQSGDERIRHNLLEQYKPFVKKVVSKACKRYISESMDEYSIGLLALNEAIDQFNQEQGGKFLSFASIVINRRIIDHIRKESRHNHILFSDEEDEEGNIQENYIERKTSLEKYVMEEERKKRVEEIKDYQQLLFSYGITFEVLSSECPKHIDARENAKIVAKTIADDVGLRGALVEKKRLPIKELEERVSCSRKTIERNRKYIIAIALIYIGEFNALKSYIAPE</sequence>
<protein>
    <recommendedName>
        <fullName evidence="6">RNA polymerase sigma factor SigI</fullName>
    </recommendedName>
</protein>
<feature type="domain" description="RNA polymerase sigma-70 region 2" evidence="7">
    <location>
        <begin position="39"/>
        <end position="109"/>
    </location>
</feature>
<dbReference type="PATRIC" id="fig|1348973.3.peg.186"/>
<feature type="short sequence motif" description="Polymerase core binding" evidence="6">
    <location>
        <begin position="64"/>
        <end position="77"/>
    </location>
</feature>
<evidence type="ECO:0000313" key="8">
    <source>
        <dbReference type="EMBL" id="KEF40178.1"/>
    </source>
</evidence>
<dbReference type="NCBIfam" id="TIGR02895">
    <property type="entry name" value="spore_sigI"/>
    <property type="match status" value="1"/>
</dbReference>
<feature type="DNA-binding region" description="H-T-H motif" evidence="6">
    <location>
        <begin position="208"/>
        <end position="227"/>
    </location>
</feature>
<keyword evidence="6" id="KW-0346">Stress response</keyword>
<evidence type="ECO:0000256" key="6">
    <source>
        <dbReference type="HAMAP-Rule" id="MF_02064"/>
    </source>
</evidence>
<dbReference type="GO" id="GO:0003677">
    <property type="term" value="F:DNA binding"/>
    <property type="evidence" value="ECO:0007669"/>
    <property type="project" value="UniProtKB-UniRule"/>
</dbReference>
<evidence type="ECO:0000256" key="1">
    <source>
        <dbReference type="ARBA" id="ARBA00022490"/>
    </source>
</evidence>
<dbReference type="InterPro" id="IPR014284">
    <property type="entry name" value="RNA_pol_sigma-70_dom"/>
</dbReference>
<comment type="subunit">
    <text evidence="6">Interacts with RsgI.</text>
</comment>
<reference evidence="8 9" key="1">
    <citation type="submission" date="2014-04" db="EMBL/GenBank/DDBJ databases">
        <title>Draft genome sequence of Bacillus azotoformans MEV2011, a (co-) denitrifying strain unable to grow in the presence of oxygen.</title>
        <authorList>
            <person name="Nielsen M."/>
            <person name="Schreiber L."/>
            <person name="Finster K."/>
            <person name="Schramm A."/>
        </authorList>
    </citation>
    <scope>NUCLEOTIDE SEQUENCE [LARGE SCALE GENOMIC DNA]</scope>
    <source>
        <strain evidence="8 9">MEV2011</strain>
    </source>
</reference>
<dbReference type="GO" id="GO:0016987">
    <property type="term" value="F:sigma factor activity"/>
    <property type="evidence" value="ECO:0007669"/>
    <property type="project" value="UniProtKB-UniRule"/>
</dbReference>
<dbReference type="HAMAP" id="MF_02064">
    <property type="entry name" value="Sigma70_SigI"/>
    <property type="match status" value="1"/>
</dbReference>
<dbReference type="GO" id="GO:0005737">
    <property type="term" value="C:cytoplasm"/>
    <property type="evidence" value="ECO:0007669"/>
    <property type="project" value="UniProtKB-SubCell"/>
</dbReference>
<keyword evidence="2 6" id="KW-0805">Transcription regulation</keyword>
<name>A0A072NTJ3_SCHAZ</name>
<dbReference type="Proteomes" id="UP000027936">
    <property type="component" value="Unassembled WGS sequence"/>
</dbReference>
<evidence type="ECO:0000259" key="7">
    <source>
        <dbReference type="Pfam" id="PF04542"/>
    </source>
</evidence>
<dbReference type="InterPro" id="IPR014244">
    <property type="entry name" value="RNA_pol_sigma-I"/>
</dbReference>
<keyword evidence="3 6" id="KW-0731">Sigma factor</keyword>
<comment type="function">
    <text evidence="6">Sigma factors are initiation factors that promote the attachment of RNA polymerase to specific initiation sites and are then released.</text>
</comment>
<evidence type="ECO:0000313" key="9">
    <source>
        <dbReference type="Proteomes" id="UP000027936"/>
    </source>
</evidence>
<dbReference type="EMBL" id="JJRY01000001">
    <property type="protein sequence ID" value="KEF40178.1"/>
    <property type="molecule type" value="Genomic_DNA"/>
</dbReference>
<evidence type="ECO:0000256" key="3">
    <source>
        <dbReference type="ARBA" id="ARBA00023082"/>
    </source>
</evidence>
<comment type="subcellular location">
    <subcellularLocation>
        <location evidence="6">Cytoplasm</location>
    </subcellularLocation>
</comment>
<evidence type="ECO:0000256" key="5">
    <source>
        <dbReference type="ARBA" id="ARBA00023163"/>
    </source>
</evidence>
<dbReference type="Pfam" id="PF04542">
    <property type="entry name" value="Sigma70_r2"/>
    <property type="match status" value="1"/>
</dbReference>
<accession>A0A072NTJ3</accession>
<dbReference type="OrthoDB" id="3190733at2"/>
<dbReference type="Gene3D" id="1.10.1740.10">
    <property type="match status" value="1"/>
</dbReference>
<evidence type="ECO:0000256" key="4">
    <source>
        <dbReference type="ARBA" id="ARBA00023125"/>
    </source>
</evidence>
<comment type="caution">
    <text evidence="8">The sequence shown here is derived from an EMBL/GenBank/DDBJ whole genome shotgun (WGS) entry which is preliminary data.</text>
</comment>
<dbReference type="AlphaFoldDB" id="A0A072NTJ3"/>
<dbReference type="NCBIfam" id="TIGR02937">
    <property type="entry name" value="sigma70-ECF"/>
    <property type="match status" value="1"/>
</dbReference>
<keyword evidence="5 6" id="KW-0804">Transcription</keyword>
<keyword evidence="1 6" id="KW-0963">Cytoplasm</keyword>
<proteinExistence type="inferred from homology"/>
<comment type="activity regulation">
    <text evidence="6">Negatively regulated by the anti-sigma-I factor RsgI.</text>
</comment>
<dbReference type="GO" id="GO:0006352">
    <property type="term" value="P:DNA-templated transcription initiation"/>
    <property type="evidence" value="ECO:0007669"/>
    <property type="project" value="UniProtKB-UniRule"/>
</dbReference>
<dbReference type="GeneID" id="89468899"/>
<organism evidence="8 9">
    <name type="scientific">Schinkia azotoformans MEV2011</name>
    <dbReference type="NCBI Taxonomy" id="1348973"/>
    <lineage>
        <taxon>Bacteria</taxon>
        <taxon>Bacillati</taxon>
        <taxon>Bacillota</taxon>
        <taxon>Bacilli</taxon>
        <taxon>Bacillales</taxon>
        <taxon>Bacillaceae</taxon>
        <taxon>Calidifontibacillus/Schinkia group</taxon>
        <taxon>Schinkia</taxon>
    </lineage>
</organism>